<comment type="caution">
    <text evidence="3">The sequence shown here is derived from an EMBL/GenBank/DDBJ whole genome shotgun (WGS) entry which is preliminary data.</text>
</comment>
<dbReference type="InterPro" id="IPR001119">
    <property type="entry name" value="SLH_dom"/>
</dbReference>
<dbReference type="EMBL" id="JBHSQV010000027">
    <property type="protein sequence ID" value="MFC5985544.1"/>
    <property type="molecule type" value="Genomic_DNA"/>
</dbReference>
<feature type="domain" description="SLH" evidence="2">
    <location>
        <begin position="108"/>
        <end position="170"/>
    </location>
</feature>
<accession>A0ABW1IKF1</accession>
<evidence type="ECO:0000313" key="3">
    <source>
        <dbReference type="EMBL" id="MFC5985544.1"/>
    </source>
</evidence>
<reference evidence="4" key="1">
    <citation type="journal article" date="2019" name="Int. J. Syst. Evol. Microbiol.">
        <title>The Global Catalogue of Microorganisms (GCM) 10K type strain sequencing project: providing services to taxonomists for standard genome sequencing and annotation.</title>
        <authorList>
            <consortium name="The Broad Institute Genomics Platform"/>
            <consortium name="The Broad Institute Genome Sequencing Center for Infectious Disease"/>
            <person name="Wu L."/>
            <person name="Ma J."/>
        </authorList>
    </citation>
    <scope>NUCLEOTIDE SEQUENCE [LARGE SCALE GENOMIC DNA]</scope>
    <source>
        <strain evidence="4">CCM 8749</strain>
    </source>
</reference>
<dbReference type="InterPro" id="IPR014755">
    <property type="entry name" value="Cu-Rt/internalin_Ig-like"/>
</dbReference>
<dbReference type="PROSITE" id="PS51272">
    <property type="entry name" value="SLH"/>
    <property type="match status" value="1"/>
</dbReference>
<dbReference type="RefSeq" id="WP_379892482.1">
    <property type="nucleotide sequence ID" value="NZ_CBCSCT010000009.1"/>
</dbReference>
<keyword evidence="1" id="KW-0732">Signal</keyword>
<gene>
    <name evidence="3" type="ORF">ACFPXP_03715</name>
</gene>
<dbReference type="Proteomes" id="UP001596250">
    <property type="component" value="Unassembled WGS sequence"/>
</dbReference>
<organism evidence="3 4">
    <name type="scientific">Marinicrinis lubricantis</name>
    <dbReference type="NCBI Taxonomy" id="2086470"/>
    <lineage>
        <taxon>Bacteria</taxon>
        <taxon>Bacillati</taxon>
        <taxon>Bacillota</taxon>
        <taxon>Bacilli</taxon>
        <taxon>Bacillales</taxon>
        <taxon>Paenibacillaceae</taxon>
    </lineage>
</organism>
<dbReference type="Gene3D" id="2.60.40.1220">
    <property type="match status" value="1"/>
</dbReference>
<evidence type="ECO:0000259" key="2">
    <source>
        <dbReference type="PROSITE" id="PS51272"/>
    </source>
</evidence>
<keyword evidence="4" id="KW-1185">Reference proteome</keyword>
<sequence length="929" mass="98944">MRKSSYPVHYVNESKSHNQKAIRGGERKVMKKSLSAVLAAALTFSAFGSAFAADATTPIEKFNYLKEKGVFEGKGASGEAALEDNIRRDEMARISALLKGLDLNNPPAEATFADVPVGNWAFEEVEAANADKIMEGTGNGFQPAGEVTFEQIARIMVSILGLEVKEDAEVSGNVSSWATGYVAAAIEAGLIEEQADYTVPATRADLINSSYSTYQVQNPEAPEYAVQAVGAKKLQVTFSKAVDKDSVEFTVKKGVGNASVKEITFSEDNKTATIELVAKLVKGTYTVTAKGAAAEELSASVTVEDETVSSVEIVGDVAPLDRNNDKVITAQLLVENQYGEDITKAQRGNLQIYATKAASYGGTGNTVTVNAYDDYYVGETVYFSVTHIGTGKNATKQLKVDLPARAAKIEVEKVYHANNKELTSASNLSEYYLVFNAKDQYGNDFDNISYIADDLQVYSDNPSILNVGNFTTLTVDEEQRNVLQLANPTSSVRFDGTANVTFVHKHVGGASQYAVEVAPAAKLEALTIEGADVIVAGEENELAFSAVDQFGNEITDEDDIEAGLSNLVASGVSGLNIEFKTDYETGKAKLVLDASSAPALERAVQITVTATTATYKPVFATLTLQPQAEVEGIYGTKDFNRAIAIGATAEFDADNIQVSDQYGRIKTAADFGLTPVVTSNNGNVTVGTGNVTAAVKGSSTINVQLKDGATLLENISYDFTVRAVAVDEIVDYAVGSVDPLYTGGVTYKKKLKVEGLLNDDTKVTLPVDDTNYYTVTDQTYIDTGLVYNAGHFHAESTMAADIDKEKKYTVVVTGKVKDGGLVTHNVELTVTEAAPVATKYELRDGSGATKDTDGVVVISEATINGLTERTLANAVVKVVDQYGVEITSASKFRTVTTSKSFASAVAGDEITVAVQAQNGSTFSFKVAVE</sequence>
<proteinExistence type="predicted"/>
<evidence type="ECO:0000313" key="4">
    <source>
        <dbReference type="Proteomes" id="UP001596250"/>
    </source>
</evidence>
<evidence type="ECO:0000256" key="1">
    <source>
        <dbReference type="ARBA" id="ARBA00022729"/>
    </source>
</evidence>
<dbReference type="Pfam" id="PF00395">
    <property type="entry name" value="SLH"/>
    <property type="match status" value="1"/>
</dbReference>
<protein>
    <submittedName>
        <fullName evidence="3">S-layer homology domain-containing protein</fullName>
    </submittedName>
</protein>
<name>A0ABW1IKF1_9BACL</name>